<protein>
    <submittedName>
        <fullName evidence="1">Uncharacterized protein</fullName>
    </submittedName>
</protein>
<name>A0AAC8YYD9_SPHMC</name>
<dbReference type="AlphaFoldDB" id="A0AAC8YYD9"/>
<organism evidence="1 2">
    <name type="scientific">Sphingopyxis macrogoltabida</name>
    <name type="common">Sphingomonas macrogoltabidus</name>
    <dbReference type="NCBI Taxonomy" id="33050"/>
    <lineage>
        <taxon>Bacteria</taxon>
        <taxon>Pseudomonadati</taxon>
        <taxon>Pseudomonadota</taxon>
        <taxon>Alphaproteobacteria</taxon>
        <taxon>Sphingomonadales</taxon>
        <taxon>Sphingomonadaceae</taxon>
        <taxon>Sphingopyxis</taxon>
    </lineage>
</organism>
<reference evidence="1 2" key="2">
    <citation type="journal article" date="2016" name="Genome Announc.">
        <title>Complete Genome Sequence of Sphingopyxis macrogoltabida Strain 203N (NBRC 111659), a Polyethylene Glycol Degrader.</title>
        <authorList>
            <person name="Ohtsubo Y."/>
            <person name="Nonoyama S."/>
            <person name="Nagata Y."/>
            <person name="Numata M."/>
            <person name="Tsuchikane K."/>
            <person name="Hosoyama A."/>
            <person name="Yamazoe A."/>
            <person name="Tsuda M."/>
            <person name="Fujita N."/>
            <person name="Kawai F."/>
        </authorList>
    </citation>
    <scope>NUCLEOTIDE SEQUENCE [LARGE SCALE GENOMIC DNA]</scope>
    <source>
        <strain evidence="1 2">203N</strain>
    </source>
</reference>
<dbReference type="Proteomes" id="UP000076088">
    <property type="component" value="Chromosome"/>
</dbReference>
<keyword evidence="2" id="KW-1185">Reference proteome</keyword>
<accession>A0AAC8YYD9</accession>
<evidence type="ECO:0000313" key="1">
    <source>
        <dbReference type="EMBL" id="AMU88506.1"/>
    </source>
</evidence>
<gene>
    <name evidence="1" type="ORF">ATM17_05540</name>
</gene>
<reference evidence="2" key="1">
    <citation type="submission" date="2015-11" db="EMBL/GenBank/DDBJ databases">
        <title>Complete genome sequence of a polyethylene-glycol degrader Sphingopyxis macrogoltabida 203N (NBRC 111659).</title>
        <authorList>
            <person name="Yoshiyuki O."/>
            <person name="Shouta N."/>
            <person name="Nagata Y."/>
            <person name="Numata M."/>
            <person name="Tsuchikane K."/>
            <person name="Hosoyama A."/>
            <person name="Yamazoe A."/>
            <person name="Tsuda M."/>
            <person name="Fujita N."/>
            <person name="Kawai F."/>
        </authorList>
    </citation>
    <scope>NUCLEOTIDE SEQUENCE [LARGE SCALE GENOMIC DNA]</scope>
    <source>
        <strain evidence="2">203N</strain>
    </source>
</reference>
<evidence type="ECO:0000313" key="2">
    <source>
        <dbReference type="Proteomes" id="UP000076088"/>
    </source>
</evidence>
<dbReference type="EMBL" id="CP013344">
    <property type="protein sequence ID" value="AMU88506.1"/>
    <property type="molecule type" value="Genomic_DNA"/>
</dbReference>
<proteinExistence type="predicted"/>
<sequence>MARAKLASGTIDEMARRLRAHTRDCVTETYGISLNTWQKLRKGEPVRASVVERLAERLQAEGIANPETILV</sequence>